<dbReference type="SUPFAM" id="SSF46785">
    <property type="entry name" value="Winged helix' DNA-binding domain"/>
    <property type="match status" value="1"/>
</dbReference>
<dbReference type="EMBL" id="JAFBWN010000055">
    <property type="protein sequence ID" value="MBM2357704.1"/>
    <property type="molecule type" value="Genomic_DNA"/>
</dbReference>
<comment type="caution">
    <text evidence="1">The sequence shown here is derived from an EMBL/GenBank/DDBJ whole genome shotgun (WGS) entry which is preliminary data.</text>
</comment>
<protein>
    <recommendedName>
        <fullName evidence="3">HTH iclR-type domain-containing protein</fullName>
    </recommendedName>
</protein>
<dbReference type="RefSeq" id="WP_224556024.1">
    <property type="nucleotide sequence ID" value="NZ_CP086764.1"/>
</dbReference>
<evidence type="ECO:0000313" key="2">
    <source>
        <dbReference type="Proteomes" id="UP000809337"/>
    </source>
</evidence>
<evidence type="ECO:0008006" key="3">
    <source>
        <dbReference type="Google" id="ProtNLM"/>
    </source>
</evidence>
<dbReference type="AlphaFoldDB" id="A0A9Q2NND5"/>
<dbReference type="Proteomes" id="UP000809337">
    <property type="component" value="Unassembled WGS sequence"/>
</dbReference>
<reference evidence="1" key="1">
    <citation type="submission" date="2021-01" db="EMBL/GenBank/DDBJ databases">
        <title>Diatom-associated Roseobacters Show Island Model of Population Structure.</title>
        <authorList>
            <person name="Qu L."/>
            <person name="Feng X."/>
            <person name="Chen Y."/>
            <person name="Li L."/>
            <person name="Wang X."/>
            <person name="Hu Z."/>
            <person name="Wang H."/>
            <person name="Luo H."/>
        </authorList>
    </citation>
    <scope>NUCLEOTIDE SEQUENCE</scope>
    <source>
        <strain evidence="1">SM26-45</strain>
    </source>
</reference>
<dbReference type="InterPro" id="IPR036390">
    <property type="entry name" value="WH_DNA-bd_sf"/>
</dbReference>
<evidence type="ECO:0000313" key="1">
    <source>
        <dbReference type="EMBL" id="MBM2357704.1"/>
    </source>
</evidence>
<organism evidence="1 2">
    <name type="scientific">Pseudosulfitobacter pseudonitzschiae</name>
    <dbReference type="NCBI Taxonomy" id="1402135"/>
    <lineage>
        <taxon>Bacteria</taxon>
        <taxon>Pseudomonadati</taxon>
        <taxon>Pseudomonadota</taxon>
        <taxon>Alphaproteobacteria</taxon>
        <taxon>Rhodobacterales</taxon>
        <taxon>Roseobacteraceae</taxon>
        <taxon>Pseudosulfitobacter</taxon>
    </lineage>
</organism>
<proteinExistence type="predicted"/>
<gene>
    <name evidence="1" type="ORF">JQX14_24495</name>
</gene>
<name>A0A9Q2NND5_9RHOB</name>
<sequence length="203" mass="22660">MSRISATAAAASREPQGRQPLWEEMVKFNGEPFTITDIHDQTYVSRHTIRSYLKSLVLANYVKRIEPPEGAIREEAAIRFKIIADPVPYHAPRLNREGKPVVQGGGVENMWRTMRMLGQFSPRDLAAHATTDIVNVSDTTAKSYCSLLLQAGFLKVVSKAQPPKKQAVYRLIRNTGPNPPMIQRTKQVFDPNTKTAYPVGGQS</sequence>
<accession>A0A9Q2NND5</accession>